<comment type="caution">
    <text evidence="4">The sequence shown here is derived from an EMBL/GenBank/DDBJ whole genome shotgun (WGS) entry which is preliminary data.</text>
</comment>
<evidence type="ECO:0000313" key="4">
    <source>
        <dbReference type="EMBL" id="GJN14205.1"/>
    </source>
</evidence>
<evidence type="ECO:0000256" key="1">
    <source>
        <dbReference type="ARBA" id="ARBA00023015"/>
    </source>
</evidence>
<name>A0AAV5DVF8_ELECO</name>
<dbReference type="InterPro" id="IPR005202">
    <property type="entry name" value="TF_GRAS"/>
</dbReference>
<accession>A0AAV5DVF8</accession>
<organism evidence="4 5">
    <name type="scientific">Eleusine coracana subsp. coracana</name>
    <dbReference type="NCBI Taxonomy" id="191504"/>
    <lineage>
        <taxon>Eukaryota</taxon>
        <taxon>Viridiplantae</taxon>
        <taxon>Streptophyta</taxon>
        <taxon>Embryophyta</taxon>
        <taxon>Tracheophyta</taxon>
        <taxon>Spermatophyta</taxon>
        <taxon>Magnoliopsida</taxon>
        <taxon>Liliopsida</taxon>
        <taxon>Poales</taxon>
        <taxon>Poaceae</taxon>
        <taxon>PACMAD clade</taxon>
        <taxon>Chloridoideae</taxon>
        <taxon>Cynodonteae</taxon>
        <taxon>Eleusininae</taxon>
        <taxon>Eleusine</taxon>
    </lineage>
</organism>
<sequence length="146" mass="16615">MPKLLVLTEQEADHNSPDLSDRVPNAFDYYTLLYRDLEGLGFVDRVTVEYVLLREEVMDIVTYDGVQRRERHEVMACWEQRMQVAGFQPARVNISAGKAAARLARQLNNGGLSMFVTHKADKGRLFVCSRNKPLFAVSAWVPVLSE</sequence>
<reference evidence="4" key="2">
    <citation type="submission" date="2021-12" db="EMBL/GenBank/DDBJ databases">
        <title>Resequencing data analysis of finger millet.</title>
        <authorList>
            <person name="Hatakeyama M."/>
            <person name="Aluri S."/>
            <person name="Balachadran M.T."/>
            <person name="Sivarajan S.R."/>
            <person name="Poveda L."/>
            <person name="Shimizu-Inatsugi R."/>
            <person name="Schlapbach R."/>
            <person name="Sreeman S.M."/>
            <person name="Shimizu K.K."/>
        </authorList>
    </citation>
    <scope>NUCLEOTIDE SEQUENCE</scope>
</reference>
<gene>
    <name evidence="4" type="primary">gb00997</name>
    <name evidence="4" type="ORF">PR202_gb00997</name>
</gene>
<comment type="caution">
    <text evidence="3">Lacks conserved residue(s) required for the propagation of feature annotation.</text>
</comment>
<evidence type="ECO:0000256" key="2">
    <source>
        <dbReference type="ARBA" id="ARBA00023163"/>
    </source>
</evidence>
<dbReference type="AlphaFoldDB" id="A0AAV5DVF8"/>
<protein>
    <submittedName>
        <fullName evidence="4">Uncharacterized protein</fullName>
    </submittedName>
</protein>
<evidence type="ECO:0000313" key="5">
    <source>
        <dbReference type="Proteomes" id="UP001054889"/>
    </source>
</evidence>
<feature type="region of interest" description="SAW" evidence="3">
    <location>
        <begin position="62"/>
        <end position="141"/>
    </location>
</feature>
<dbReference type="Pfam" id="PF03514">
    <property type="entry name" value="GRAS"/>
    <property type="match status" value="1"/>
</dbReference>
<proteinExistence type="inferred from homology"/>
<dbReference type="EMBL" id="BQKI01000071">
    <property type="protein sequence ID" value="GJN14205.1"/>
    <property type="molecule type" value="Genomic_DNA"/>
</dbReference>
<dbReference type="PANTHER" id="PTHR31636">
    <property type="entry name" value="OSJNBA0084A10.13 PROTEIN-RELATED"/>
    <property type="match status" value="1"/>
</dbReference>
<reference evidence="4" key="1">
    <citation type="journal article" date="2018" name="DNA Res.">
        <title>Multiple hybrid de novo genome assembly of finger millet, an orphan allotetraploid crop.</title>
        <authorList>
            <person name="Hatakeyama M."/>
            <person name="Aluri S."/>
            <person name="Balachadran M.T."/>
            <person name="Sivarajan S.R."/>
            <person name="Patrignani A."/>
            <person name="Gruter S."/>
            <person name="Poveda L."/>
            <person name="Shimizu-Inatsugi R."/>
            <person name="Baeten J."/>
            <person name="Francoijs K.J."/>
            <person name="Nataraja K.N."/>
            <person name="Reddy Y.A.N."/>
            <person name="Phadnis S."/>
            <person name="Ravikumar R.L."/>
            <person name="Schlapbach R."/>
            <person name="Sreeman S.M."/>
            <person name="Shimizu K.K."/>
        </authorList>
    </citation>
    <scope>NUCLEOTIDE SEQUENCE</scope>
</reference>
<dbReference type="PROSITE" id="PS50985">
    <property type="entry name" value="GRAS"/>
    <property type="match status" value="1"/>
</dbReference>
<keyword evidence="2" id="KW-0804">Transcription</keyword>
<keyword evidence="1" id="KW-0805">Transcription regulation</keyword>
<comment type="similarity">
    <text evidence="3">Belongs to the GRAS family.</text>
</comment>
<dbReference type="Proteomes" id="UP001054889">
    <property type="component" value="Unassembled WGS sequence"/>
</dbReference>
<evidence type="ECO:0000256" key="3">
    <source>
        <dbReference type="PROSITE-ProRule" id="PRU01191"/>
    </source>
</evidence>
<keyword evidence="5" id="KW-1185">Reference proteome</keyword>